<gene>
    <name evidence="2" type="ORF">MELLADRAFT_88140</name>
</gene>
<name>F4RQQ2_MELLP</name>
<evidence type="ECO:0000313" key="2">
    <source>
        <dbReference type="EMBL" id="EGG05282.1"/>
    </source>
</evidence>
<dbReference type="GO" id="GO:0005737">
    <property type="term" value="C:cytoplasm"/>
    <property type="evidence" value="ECO:0007669"/>
    <property type="project" value="TreeGrafter"/>
</dbReference>
<evidence type="ECO:0000313" key="3">
    <source>
        <dbReference type="Proteomes" id="UP000001072"/>
    </source>
</evidence>
<dbReference type="PANTHER" id="PTHR11188">
    <property type="entry name" value="ARRESTIN DOMAIN CONTAINING PROTEIN"/>
    <property type="match status" value="1"/>
</dbReference>
<dbReference type="PANTHER" id="PTHR11188:SF17">
    <property type="entry name" value="FI21816P1"/>
    <property type="match status" value="1"/>
</dbReference>
<dbReference type="Proteomes" id="UP000001072">
    <property type="component" value="Unassembled WGS sequence"/>
</dbReference>
<feature type="compositionally biased region" description="Polar residues" evidence="1">
    <location>
        <begin position="498"/>
        <end position="509"/>
    </location>
</feature>
<evidence type="ECO:0008006" key="4">
    <source>
        <dbReference type="Google" id="ProtNLM"/>
    </source>
</evidence>
<dbReference type="VEuPathDB" id="FungiDB:MELLADRAFT_88140"/>
<protein>
    <recommendedName>
        <fullName evidence="4">Arrestin-like N-terminal domain-containing protein</fullName>
    </recommendedName>
</protein>
<organism evidence="3">
    <name type="scientific">Melampsora larici-populina (strain 98AG31 / pathotype 3-4-7)</name>
    <name type="common">Poplar leaf rust fungus</name>
    <dbReference type="NCBI Taxonomy" id="747676"/>
    <lineage>
        <taxon>Eukaryota</taxon>
        <taxon>Fungi</taxon>
        <taxon>Dikarya</taxon>
        <taxon>Basidiomycota</taxon>
        <taxon>Pucciniomycotina</taxon>
        <taxon>Pucciniomycetes</taxon>
        <taxon>Pucciniales</taxon>
        <taxon>Melampsoraceae</taxon>
        <taxon>Melampsora</taxon>
    </lineage>
</organism>
<dbReference type="KEGG" id="mlr:MELLADRAFT_88140"/>
<feature type="region of interest" description="Disordered" evidence="1">
    <location>
        <begin position="1"/>
        <end position="71"/>
    </location>
</feature>
<dbReference type="InterPro" id="IPR014752">
    <property type="entry name" value="Arrestin-like_C"/>
</dbReference>
<dbReference type="OrthoDB" id="2503374at2759"/>
<dbReference type="GeneID" id="18934781"/>
<dbReference type="EMBL" id="GL883114">
    <property type="protein sequence ID" value="EGG05282.1"/>
    <property type="molecule type" value="Genomic_DNA"/>
</dbReference>
<feature type="region of interest" description="Disordered" evidence="1">
    <location>
        <begin position="489"/>
        <end position="509"/>
    </location>
</feature>
<reference evidence="3" key="1">
    <citation type="journal article" date="2011" name="Proc. Natl. Acad. Sci. U.S.A.">
        <title>Obligate biotrophy features unraveled by the genomic analysis of rust fungi.</title>
        <authorList>
            <person name="Duplessis S."/>
            <person name="Cuomo C.A."/>
            <person name="Lin Y.-C."/>
            <person name="Aerts A."/>
            <person name="Tisserant E."/>
            <person name="Veneault-Fourrey C."/>
            <person name="Joly D.L."/>
            <person name="Hacquard S."/>
            <person name="Amselem J."/>
            <person name="Cantarel B.L."/>
            <person name="Chiu R."/>
            <person name="Coutinho P.M."/>
            <person name="Feau N."/>
            <person name="Field M."/>
            <person name="Frey P."/>
            <person name="Gelhaye E."/>
            <person name="Goldberg J."/>
            <person name="Grabherr M.G."/>
            <person name="Kodira C.D."/>
            <person name="Kohler A."/>
            <person name="Kuees U."/>
            <person name="Lindquist E.A."/>
            <person name="Lucas S.M."/>
            <person name="Mago R."/>
            <person name="Mauceli E."/>
            <person name="Morin E."/>
            <person name="Murat C."/>
            <person name="Pangilinan J.L."/>
            <person name="Park R."/>
            <person name="Pearson M."/>
            <person name="Quesneville H."/>
            <person name="Rouhier N."/>
            <person name="Sakthikumar S."/>
            <person name="Salamov A.A."/>
            <person name="Schmutz J."/>
            <person name="Selles B."/>
            <person name="Shapiro H."/>
            <person name="Tanguay P."/>
            <person name="Tuskan G.A."/>
            <person name="Henrissat B."/>
            <person name="Van de Peer Y."/>
            <person name="Rouze P."/>
            <person name="Ellis J.G."/>
            <person name="Dodds P.N."/>
            <person name="Schein J.E."/>
            <person name="Zhong S."/>
            <person name="Hamelin R.C."/>
            <person name="Grigoriev I.V."/>
            <person name="Szabo L.J."/>
            <person name="Martin F."/>
        </authorList>
    </citation>
    <scope>NUCLEOTIDE SEQUENCE [LARGE SCALE GENOMIC DNA]</scope>
    <source>
        <strain evidence="3">98AG31 / pathotype 3-4-7</strain>
    </source>
</reference>
<dbReference type="RefSeq" id="XP_007411647.1">
    <property type="nucleotide sequence ID" value="XM_007411585.1"/>
</dbReference>
<dbReference type="InParanoid" id="F4RQQ2"/>
<dbReference type="GO" id="GO:0015031">
    <property type="term" value="P:protein transport"/>
    <property type="evidence" value="ECO:0007669"/>
    <property type="project" value="TreeGrafter"/>
</dbReference>
<feature type="compositionally biased region" description="Polar residues" evidence="1">
    <location>
        <begin position="13"/>
        <end position="24"/>
    </location>
</feature>
<dbReference type="Gene3D" id="2.60.40.640">
    <property type="match status" value="1"/>
</dbReference>
<proteinExistence type="predicted"/>
<feature type="compositionally biased region" description="Polar residues" evidence="1">
    <location>
        <begin position="48"/>
        <end position="68"/>
    </location>
</feature>
<evidence type="ECO:0000256" key="1">
    <source>
        <dbReference type="SAM" id="MobiDB-lite"/>
    </source>
</evidence>
<dbReference type="eggNOG" id="ENOG502S5XU">
    <property type="taxonomic scope" value="Eukaryota"/>
</dbReference>
<sequence>MSNRRSESLTVPEFSTNRNPSSEPISGDELPSYTRRPQRFNRPASYAGPSSLQSRASHQIPLQPSISEQPPPRAQIVNLKPHIVISSSGKIQLTLFSPSQARYPVLLQGFDEELRGELKLNLGELGECFSEIRVKLKGVVSTTVVRSQGNNTDEIVFLQLDQSLYQPPLIATSEHRLSGTKTFPFKFFLPAQSSNDVTLPPSFALTSSAPDAMAPFTRARLPSKTVEWASVKYYIKVTLARRGLLRSNDRLLAPFVLLSRQTQPPITSMTRQAAFNLGLPLPNPMEDPDGWMGRKIRQYVKIPSSYHTSGPRSAWYEVMVLLPSPLCYGRNRPLPYFLKFTSSDPSVTTDFAPSYFEVSLLQRATLTALGVSGTHEASHLDDLLLSKHAGRVLLTYQTSCLVQNTLSKGIQHPDGPNRGIHAPSANSPYWSRRYEGELLLGTNAVPDFTCPNIVVQYFFNLRVSVPNQATDLIISLPIQLVSAPRQSGSAIPRLRDPTPNTLHDPQQGSTITFPIPSHHLSGLSTEDPSPPSYWAVQEMDAQT</sequence>
<feature type="region of interest" description="Disordered" evidence="1">
    <location>
        <begin position="514"/>
        <end position="533"/>
    </location>
</feature>
<dbReference type="HOGENOM" id="CLU_501592_0_0_1"/>
<keyword evidence="3" id="KW-1185">Reference proteome</keyword>
<dbReference type="AlphaFoldDB" id="F4RQQ2"/>
<dbReference type="InterPro" id="IPR050357">
    <property type="entry name" value="Arrestin_domain-protein"/>
</dbReference>
<accession>F4RQQ2</accession>